<sequence length="102" mass="11160">MQAGQAATSVERQGMVIVMKVPSLDGNLETGFALVLDVVCTTMLAGWNVTNAKLQGVKVVQANEIELQEIIICNSGSFMHCVTLSVFFSSLFWRSLLQFYSP</sequence>
<keyword evidence="3" id="KW-1185">Reference proteome</keyword>
<proteinExistence type="predicted"/>
<reference evidence="3" key="1">
    <citation type="journal article" date="2020" name="Nat. Commun.">
        <title>Genome assembly of wild tea tree DASZ reveals pedigree and selection history of tea varieties.</title>
        <authorList>
            <person name="Zhang W."/>
            <person name="Zhang Y."/>
            <person name="Qiu H."/>
            <person name="Guo Y."/>
            <person name="Wan H."/>
            <person name="Zhang X."/>
            <person name="Scossa F."/>
            <person name="Alseekh S."/>
            <person name="Zhang Q."/>
            <person name="Wang P."/>
            <person name="Xu L."/>
            <person name="Schmidt M.H."/>
            <person name="Jia X."/>
            <person name="Li D."/>
            <person name="Zhu A."/>
            <person name="Guo F."/>
            <person name="Chen W."/>
            <person name="Ni D."/>
            <person name="Usadel B."/>
            <person name="Fernie A.R."/>
            <person name="Wen W."/>
        </authorList>
    </citation>
    <scope>NUCLEOTIDE SEQUENCE [LARGE SCALE GENOMIC DNA]</scope>
    <source>
        <strain evidence="3">cv. G240</strain>
    </source>
</reference>
<organism evidence="2 3">
    <name type="scientific">Camellia sinensis</name>
    <name type="common">Tea plant</name>
    <name type="synonym">Thea sinensis</name>
    <dbReference type="NCBI Taxonomy" id="4442"/>
    <lineage>
        <taxon>Eukaryota</taxon>
        <taxon>Viridiplantae</taxon>
        <taxon>Streptophyta</taxon>
        <taxon>Embryophyta</taxon>
        <taxon>Tracheophyta</taxon>
        <taxon>Spermatophyta</taxon>
        <taxon>Magnoliopsida</taxon>
        <taxon>eudicotyledons</taxon>
        <taxon>Gunneridae</taxon>
        <taxon>Pentapetalae</taxon>
        <taxon>asterids</taxon>
        <taxon>Ericales</taxon>
        <taxon>Theaceae</taxon>
        <taxon>Camellia</taxon>
    </lineage>
</organism>
<evidence type="ECO:0000313" key="3">
    <source>
        <dbReference type="Proteomes" id="UP000593564"/>
    </source>
</evidence>
<dbReference type="EMBL" id="JACBKZ010000013">
    <property type="protein sequence ID" value="KAF5935069.1"/>
    <property type="molecule type" value="Genomic_DNA"/>
</dbReference>
<keyword evidence="1" id="KW-1133">Transmembrane helix</keyword>
<dbReference type="Proteomes" id="UP000593564">
    <property type="component" value="Unassembled WGS sequence"/>
</dbReference>
<feature type="transmembrane region" description="Helical" evidence="1">
    <location>
        <begin position="70"/>
        <end position="93"/>
    </location>
</feature>
<protein>
    <submittedName>
        <fullName evidence="2">Uncharacterized protein</fullName>
    </submittedName>
</protein>
<feature type="transmembrane region" description="Helical" evidence="1">
    <location>
        <begin position="31"/>
        <end position="49"/>
    </location>
</feature>
<evidence type="ECO:0000256" key="1">
    <source>
        <dbReference type="SAM" id="Phobius"/>
    </source>
</evidence>
<name>A0A7J7G307_CAMSI</name>
<keyword evidence="1" id="KW-0472">Membrane</keyword>
<keyword evidence="1" id="KW-0812">Transmembrane</keyword>
<reference evidence="2 3" key="2">
    <citation type="submission" date="2020-07" db="EMBL/GenBank/DDBJ databases">
        <title>Genome assembly of wild tea tree DASZ reveals pedigree and selection history of tea varieties.</title>
        <authorList>
            <person name="Zhang W."/>
        </authorList>
    </citation>
    <scope>NUCLEOTIDE SEQUENCE [LARGE SCALE GENOMIC DNA]</scope>
    <source>
        <strain evidence="3">cv. G240</strain>
        <tissue evidence="2">Leaf</tissue>
    </source>
</reference>
<comment type="caution">
    <text evidence="2">The sequence shown here is derived from an EMBL/GenBank/DDBJ whole genome shotgun (WGS) entry which is preliminary data.</text>
</comment>
<evidence type="ECO:0000313" key="2">
    <source>
        <dbReference type="EMBL" id="KAF5935069.1"/>
    </source>
</evidence>
<accession>A0A7J7G307</accession>
<dbReference type="AlphaFoldDB" id="A0A7J7G307"/>
<gene>
    <name evidence="2" type="ORF">HYC85_026198</name>
</gene>